<feature type="signal peptide" evidence="20">
    <location>
        <begin position="1"/>
        <end position="21"/>
    </location>
</feature>
<dbReference type="SUPFAM" id="SSF55785">
    <property type="entry name" value="PYP-like sensor domain (PAS domain)"/>
    <property type="match status" value="1"/>
</dbReference>
<dbReference type="InterPro" id="IPR004358">
    <property type="entry name" value="Sig_transdc_His_kin-like_C"/>
</dbReference>
<dbReference type="SMART" id="SM00388">
    <property type="entry name" value="HisKA"/>
    <property type="match status" value="1"/>
</dbReference>
<dbReference type="GO" id="GO:0005886">
    <property type="term" value="C:plasma membrane"/>
    <property type="evidence" value="ECO:0007669"/>
    <property type="project" value="UniProtKB-SubCell"/>
</dbReference>
<dbReference type="Gene3D" id="3.40.50.2300">
    <property type="match status" value="1"/>
</dbReference>
<keyword evidence="27" id="KW-1185">Reference proteome</keyword>
<dbReference type="SUPFAM" id="SSF55874">
    <property type="entry name" value="ATPase domain of HSP90 chaperone/DNA topoisomerase II/histidine kinase"/>
    <property type="match status" value="1"/>
</dbReference>
<dbReference type="Gene3D" id="1.20.120.160">
    <property type="entry name" value="HPT domain"/>
    <property type="match status" value="1"/>
</dbReference>
<evidence type="ECO:0000256" key="9">
    <source>
        <dbReference type="ARBA" id="ARBA00022729"/>
    </source>
</evidence>
<feature type="domain" description="Histidine kinase" evidence="21">
    <location>
        <begin position="712"/>
        <end position="935"/>
    </location>
</feature>
<keyword evidence="7" id="KW-0808">Transferase</keyword>
<dbReference type="CDD" id="cd00130">
    <property type="entry name" value="PAS"/>
    <property type="match status" value="1"/>
</dbReference>
<dbReference type="Pfam" id="PF00989">
    <property type="entry name" value="PAS"/>
    <property type="match status" value="1"/>
</dbReference>
<evidence type="ECO:0000259" key="23">
    <source>
        <dbReference type="PROSITE" id="PS50112"/>
    </source>
</evidence>
<dbReference type="PROSITE" id="PS50894">
    <property type="entry name" value="HPT"/>
    <property type="match status" value="1"/>
</dbReference>
<dbReference type="InterPro" id="IPR049871">
    <property type="entry name" value="BvgS-like_periplasmic2"/>
</dbReference>
<evidence type="ECO:0000256" key="16">
    <source>
        <dbReference type="PROSITE-ProRule" id="PRU00110"/>
    </source>
</evidence>
<dbReference type="SMART" id="SM00062">
    <property type="entry name" value="PBPb"/>
    <property type="match status" value="2"/>
</dbReference>
<evidence type="ECO:0000313" key="26">
    <source>
        <dbReference type="EMBL" id="QKZ03911.1"/>
    </source>
</evidence>
<evidence type="ECO:0000313" key="27">
    <source>
        <dbReference type="Proteomes" id="UP000509568"/>
    </source>
</evidence>
<dbReference type="Pfam" id="PF00497">
    <property type="entry name" value="SBP_bac_3"/>
    <property type="match status" value="2"/>
</dbReference>
<dbReference type="PROSITE" id="PS50109">
    <property type="entry name" value="HIS_KIN"/>
    <property type="match status" value="1"/>
</dbReference>
<evidence type="ECO:0000256" key="3">
    <source>
        <dbReference type="ARBA" id="ARBA00012438"/>
    </source>
</evidence>
<dbReference type="InterPro" id="IPR001789">
    <property type="entry name" value="Sig_transdc_resp-reg_receiver"/>
</dbReference>
<dbReference type="InterPro" id="IPR036641">
    <property type="entry name" value="HPT_dom_sf"/>
</dbReference>
<dbReference type="Pfam" id="PF00072">
    <property type="entry name" value="Response_reg"/>
    <property type="match status" value="1"/>
</dbReference>
<dbReference type="SMART" id="SM00091">
    <property type="entry name" value="PAS"/>
    <property type="match status" value="1"/>
</dbReference>
<gene>
    <name evidence="26" type="ORF">HWQ56_08985</name>
</gene>
<feature type="domain" description="Response regulatory" evidence="22">
    <location>
        <begin position="956"/>
        <end position="1075"/>
    </location>
</feature>
<dbReference type="CDD" id="cd13705">
    <property type="entry name" value="PBP2_BvgS_D1"/>
    <property type="match status" value="1"/>
</dbReference>
<evidence type="ECO:0000259" key="24">
    <source>
        <dbReference type="PROSITE" id="PS50113"/>
    </source>
</evidence>
<evidence type="ECO:0000256" key="11">
    <source>
        <dbReference type="ARBA" id="ARBA00022777"/>
    </source>
</evidence>
<keyword evidence="13 19" id="KW-1133">Transmembrane helix</keyword>
<dbReference type="InterPro" id="IPR003594">
    <property type="entry name" value="HATPase_dom"/>
</dbReference>
<dbReference type="InterPro" id="IPR036890">
    <property type="entry name" value="HATPase_C_sf"/>
</dbReference>
<dbReference type="CDD" id="cd16922">
    <property type="entry name" value="HATPase_EvgS-ArcB-TorS-like"/>
    <property type="match status" value="1"/>
</dbReference>
<dbReference type="CDD" id="cd00088">
    <property type="entry name" value="HPT"/>
    <property type="match status" value="1"/>
</dbReference>
<dbReference type="GO" id="GO:0006355">
    <property type="term" value="P:regulation of DNA-templated transcription"/>
    <property type="evidence" value="ECO:0007669"/>
    <property type="project" value="InterPro"/>
</dbReference>
<dbReference type="InterPro" id="IPR013767">
    <property type="entry name" value="PAS_fold"/>
</dbReference>
<evidence type="ECO:0000256" key="7">
    <source>
        <dbReference type="ARBA" id="ARBA00022679"/>
    </source>
</evidence>
<dbReference type="InterPro" id="IPR036097">
    <property type="entry name" value="HisK_dim/P_sf"/>
</dbReference>
<comment type="subcellular location">
    <subcellularLocation>
        <location evidence="2">Cell inner membrane</location>
        <topology evidence="2">Multi-pass membrane protein</topology>
    </subcellularLocation>
</comment>
<comment type="catalytic activity">
    <reaction evidence="1">
        <text>ATP + protein L-histidine = ADP + protein N-phospho-L-histidine.</text>
        <dbReference type="EC" id="2.7.13.3"/>
    </reaction>
</comment>
<dbReference type="CDD" id="cd17546">
    <property type="entry name" value="REC_hyHK_CKI1_RcsC-like"/>
    <property type="match status" value="1"/>
</dbReference>
<dbReference type="InterPro" id="IPR000014">
    <property type="entry name" value="PAS"/>
</dbReference>
<evidence type="ECO:0000256" key="15">
    <source>
        <dbReference type="ARBA" id="ARBA00023136"/>
    </source>
</evidence>
<evidence type="ECO:0000256" key="2">
    <source>
        <dbReference type="ARBA" id="ARBA00004429"/>
    </source>
</evidence>
<evidence type="ECO:0000256" key="8">
    <source>
        <dbReference type="ARBA" id="ARBA00022692"/>
    </source>
</evidence>
<feature type="domain" description="PAS" evidence="23">
    <location>
        <begin position="568"/>
        <end position="616"/>
    </location>
</feature>
<dbReference type="InterPro" id="IPR011006">
    <property type="entry name" value="CheY-like_superfamily"/>
</dbReference>
<feature type="domain" description="HPt" evidence="25">
    <location>
        <begin position="1091"/>
        <end position="1189"/>
    </location>
</feature>
<evidence type="ECO:0000259" key="25">
    <source>
        <dbReference type="PROSITE" id="PS50894"/>
    </source>
</evidence>
<keyword evidence="6 17" id="KW-0597">Phosphoprotein</keyword>
<dbReference type="PROSITE" id="PS50112">
    <property type="entry name" value="PAS"/>
    <property type="match status" value="1"/>
</dbReference>
<dbReference type="Proteomes" id="UP000509568">
    <property type="component" value="Chromosome"/>
</dbReference>
<dbReference type="InterPro" id="IPR001638">
    <property type="entry name" value="Solute-binding_3/MltF_N"/>
</dbReference>
<accession>A0A7D5HVU2</accession>
<keyword evidence="8 19" id="KW-0812">Transmembrane</keyword>
<dbReference type="FunFam" id="3.30.565.10:FF:000010">
    <property type="entry name" value="Sensor histidine kinase RcsC"/>
    <property type="match status" value="1"/>
</dbReference>
<dbReference type="Gene3D" id="3.30.450.20">
    <property type="entry name" value="PAS domain"/>
    <property type="match status" value="1"/>
</dbReference>
<dbReference type="PANTHER" id="PTHR43047:SF72">
    <property type="entry name" value="OSMOSENSING HISTIDINE PROTEIN KINASE SLN1"/>
    <property type="match status" value="1"/>
</dbReference>
<dbReference type="InterPro" id="IPR003661">
    <property type="entry name" value="HisK_dim/P_dom"/>
</dbReference>
<keyword evidence="4" id="KW-1003">Cell membrane</keyword>
<evidence type="ECO:0000256" key="1">
    <source>
        <dbReference type="ARBA" id="ARBA00000085"/>
    </source>
</evidence>
<dbReference type="GO" id="GO:0009927">
    <property type="term" value="F:histidine phosphotransfer kinase activity"/>
    <property type="evidence" value="ECO:0007669"/>
    <property type="project" value="TreeGrafter"/>
</dbReference>
<dbReference type="InterPro" id="IPR005467">
    <property type="entry name" value="His_kinase_dom"/>
</dbReference>
<dbReference type="SMART" id="SM00448">
    <property type="entry name" value="REC"/>
    <property type="match status" value="1"/>
</dbReference>
<dbReference type="SUPFAM" id="SSF52172">
    <property type="entry name" value="CheY-like"/>
    <property type="match status" value="1"/>
</dbReference>
<organism evidence="26 27">
    <name type="scientific">Pseudomonas eucalypticola</name>
    <dbReference type="NCBI Taxonomy" id="2599595"/>
    <lineage>
        <taxon>Bacteria</taxon>
        <taxon>Pseudomonadati</taxon>
        <taxon>Pseudomonadota</taxon>
        <taxon>Gammaproteobacteria</taxon>
        <taxon>Pseudomonadales</taxon>
        <taxon>Pseudomonadaceae</taxon>
        <taxon>Pseudomonas</taxon>
    </lineage>
</organism>
<keyword evidence="14" id="KW-0902">Two-component regulatory system</keyword>
<dbReference type="InterPro" id="IPR008207">
    <property type="entry name" value="Sig_transdc_His_kin_Hpt_dom"/>
</dbReference>
<evidence type="ECO:0000256" key="6">
    <source>
        <dbReference type="ARBA" id="ARBA00022553"/>
    </source>
</evidence>
<dbReference type="CDD" id="cd13707">
    <property type="entry name" value="PBP2_BvgS_D2"/>
    <property type="match status" value="1"/>
</dbReference>
<keyword evidence="10" id="KW-0547">Nucleotide-binding</keyword>
<dbReference type="Gene3D" id="1.10.287.130">
    <property type="match status" value="1"/>
</dbReference>
<name>A0A7D5HVU2_9PSED</name>
<dbReference type="CDD" id="cd00082">
    <property type="entry name" value="HisKA"/>
    <property type="match status" value="1"/>
</dbReference>
<evidence type="ECO:0000256" key="13">
    <source>
        <dbReference type="ARBA" id="ARBA00022989"/>
    </source>
</evidence>
<dbReference type="PROSITE" id="PS50113">
    <property type="entry name" value="PAC"/>
    <property type="match status" value="1"/>
</dbReference>
<feature type="chain" id="PRO_5028905450" description="histidine kinase" evidence="20">
    <location>
        <begin position="22"/>
        <end position="1189"/>
    </location>
</feature>
<dbReference type="Pfam" id="PF02518">
    <property type="entry name" value="HATPase_c"/>
    <property type="match status" value="1"/>
</dbReference>
<dbReference type="Pfam" id="PF00512">
    <property type="entry name" value="HisKA"/>
    <property type="match status" value="1"/>
</dbReference>
<evidence type="ECO:0000256" key="17">
    <source>
        <dbReference type="PROSITE-ProRule" id="PRU00169"/>
    </source>
</evidence>
<evidence type="ECO:0000256" key="5">
    <source>
        <dbReference type="ARBA" id="ARBA00022519"/>
    </source>
</evidence>
<dbReference type="InterPro" id="IPR000700">
    <property type="entry name" value="PAS-assoc_C"/>
</dbReference>
<dbReference type="SMART" id="SM00387">
    <property type="entry name" value="HATPase_c"/>
    <property type="match status" value="1"/>
</dbReference>
<keyword evidence="15 19" id="KW-0472">Membrane</keyword>
<evidence type="ECO:0000256" key="18">
    <source>
        <dbReference type="SAM" id="Coils"/>
    </source>
</evidence>
<dbReference type="EMBL" id="CP056030">
    <property type="protein sequence ID" value="QKZ03911.1"/>
    <property type="molecule type" value="Genomic_DNA"/>
</dbReference>
<feature type="coiled-coil region" evidence="18">
    <location>
        <begin position="682"/>
        <end position="712"/>
    </location>
</feature>
<evidence type="ECO:0000256" key="12">
    <source>
        <dbReference type="ARBA" id="ARBA00022840"/>
    </source>
</evidence>
<evidence type="ECO:0000256" key="20">
    <source>
        <dbReference type="SAM" id="SignalP"/>
    </source>
</evidence>
<dbReference type="Pfam" id="PF01627">
    <property type="entry name" value="Hpt"/>
    <property type="match status" value="1"/>
</dbReference>
<dbReference type="Gene3D" id="3.30.565.10">
    <property type="entry name" value="Histidine kinase-like ATPase, C-terminal domain"/>
    <property type="match status" value="1"/>
</dbReference>
<dbReference type="EC" id="2.7.13.3" evidence="3"/>
<evidence type="ECO:0000256" key="14">
    <source>
        <dbReference type="ARBA" id="ARBA00023012"/>
    </source>
</evidence>
<dbReference type="Gene3D" id="3.40.190.10">
    <property type="entry name" value="Periplasmic binding protein-like II"/>
    <property type="match status" value="4"/>
</dbReference>
<dbReference type="KEGG" id="pez:HWQ56_08985"/>
<evidence type="ECO:0000259" key="21">
    <source>
        <dbReference type="PROSITE" id="PS50109"/>
    </source>
</evidence>
<dbReference type="PROSITE" id="PS50110">
    <property type="entry name" value="RESPONSE_REGULATORY"/>
    <property type="match status" value="1"/>
</dbReference>
<evidence type="ECO:0000256" key="10">
    <source>
        <dbReference type="ARBA" id="ARBA00022741"/>
    </source>
</evidence>
<keyword evidence="18" id="KW-0175">Coiled coil</keyword>
<evidence type="ECO:0000256" key="4">
    <source>
        <dbReference type="ARBA" id="ARBA00022475"/>
    </source>
</evidence>
<dbReference type="PRINTS" id="PR00344">
    <property type="entry name" value="BCTRLSENSOR"/>
</dbReference>
<sequence length="1189" mass="130041">MNRALRYLLLPIMLACTTSMAGVQGADRLALRSHNEATAGLPDAPDAAGAPLRLGISTPDYPPLDITHGQEYEGLSADYAALVGQALGRPIVVQRYPNRDAAVEALRQGDIDLLPSANGYEAAMPGVALSDAYAVDRPVLVARADDDDPLGDRLAGRRLSVVNHYLPDAYIKAQYPKATVTYYPSYQNALNAVAFEQADVFLGDTISTHYQIDQGLLNNVRMVNFSRDEPSGFSFAARRGDPLLAQVNQALAAIAPSRRESIFQRWSGASDLLLTDRKLQLTPREERWLAAHPSARVVVDDSFAPLTFFDRYGNLRGVSADLLELVRLRTGLQFEIGRATGVVDMVNQVQRGQADIIAAIIPSEERAHDLQFSRPYLSNSYVLVTARDRQGLQDLGQFAGRRLAITRGNPLVQWLREHYPDIQVQETDDAFASLDRLAQGQADGAISALVVARPLLASPLFQERLAIRSTVGTEPARFALATGHQATELASILDKALLSIGPQELTAIAARWRSYSPDTQGSWRNYHRLILQIVAAASVLLLALLVWIGYMRRQIRQRVEAERALGDQLQFMRALVDGTPHPIYVRDDQGLLLSCNDSYLKTFNARRDEVLGKTVLDGVLIDAEQARAYHLDYLQVMARGEPMVMDRPLRIGDQALNIYHWILPYRDSGGRVRGVIGGWIDVSERRQLLEDLRQAKEQADQANRAKSTFLATMSHEIRTPMNALIGMLELALRRADRQQLDRHAIEVAYGSARDLLNLIGDILDVSRIEAGHLSLKPERVQAGDLVRDVARIFEGLARDKGLALQVQLPVLPQPDVMLDPLRFKQVLSNLVSNAIKFTDRGHVRLELAMAAADSSGTRAVRVTVSDTGIGISAIDRQRLFQPFAQVDPDSRRARSGTGLGLVISQNLSQLMGARLTLDSQPGEGTRIELLLPALELAPLAAPPAAPKATVELAALRVLVVDDHPANRLLMTEQLGFLGLHVETADNGLTGLAAWQAGAFDVLFVDGNMPGMNGYDMTRQLRRQEQQAGDAPCVVFGYTASALPQERERCLAAGMNDCLFKPISLADLTRVLATVKAMPCAAALDLGPLAALTGGQPALERRLLQQVLDSCVEDRQALLTAEGCRALSDLAHRIKGAANIVAAAPLIQACEALEQACESGDPRLWTGAVVRAMQHVETIVRQRLDALPEA</sequence>
<keyword evidence="11" id="KW-0418">Kinase</keyword>
<feature type="transmembrane region" description="Helical" evidence="19">
    <location>
        <begin position="529"/>
        <end position="550"/>
    </location>
</feature>
<dbReference type="SUPFAM" id="SSF47226">
    <property type="entry name" value="Histidine-containing phosphotransfer domain, HPT domain"/>
    <property type="match status" value="1"/>
</dbReference>
<dbReference type="NCBIfam" id="TIGR00229">
    <property type="entry name" value="sensory_box"/>
    <property type="match status" value="1"/>
</dbReference>
<feature type="domain" description="PAC" evidence="24">
    <location>
        <begin position="638"/>
        <end position="694"/>
    </location>
</feature>
<evidence type="ECO:0000259" key="22">
    <source>
        <dbReference type="PROSITE" id="PS50110"/>
    </source>
</evidence>
<keyword evidence="9 20" id="KW-0732">Signal</keyword>
<evidence type="ECO:0000256" key="19">
    <source>
        <dbReference type="SAM" id="Phobius"/>
    </source>
</evidence>
<dbReference type="AlphaFoldDB" id="A0A7D5HVU2"/>
<keyword evidence="5" id="KW-0997">Cell inner membrane</keyword>
<dbReference type="GO" id="GO:0000155">
    <property type="term" value="F:phosphorelay sensor kinase activity"/>
    <property type="evidence" value="ECO:0007669"/>
    <property type="project" value="InterPro"/>
</dbReference>
<reference evidence="26 27" key="1">
    <citation type="submission" date="2020-06" db="EMBL/GenBank/DDBJ databases">
        <title>Pseudomonas eucalypticola sp. nov., an endophyte of Eucalyptus dunnii leaves with biocontrol ability of eucalyptus leaf blight.</title>
        <authorList>
            <person name="Liu Y."/>
            <person name="Song Z."/>
            <person name="Zeng H."/>
            <person name="Lu M."/>
            <person name="Wang X."/>
            <person name="Lian X."/>
            <person name="Zhang Q."/>
        </authorList>
    </citation>
    <scope>NUCLEOTIDE SEQUENCE [LARGE SCALE GENOMIC DNA]</scope>
    <source>
        <strain evidence="26 27">NP-1</strain>
    </source>
</reference>
<feature type="modified residue" description="4-aspartylphosphate" evidence="17">
    <location>
        <position position="1005"/>
    </location>
</feature>
<dbReference type="PANTHER" id="PTHR43047">
    <property type="entry name" value="TWO-COMPONENT HISTIDINE PROTEIN KINASE"/>
    <property type="match status" value="1"/>
</dbReference>
<protein>
    <recommendedName>
        <fullName evidence="3">histidine kinase</fullName>
        <ecNumber evidence="3">2.7.13.3</ecNumber>
    </recommendedName>
</protein>
<proteinExistence type="predicted"/>
<dbReference type="GO" id="GO:0005524">
    <property type="term" value="F:ATP binding"/>
    <property type="evidence" value="ECO:0007669"/>
    <property type="project" value="UniProtKB-KW"/>
</dbReference>
<dbReference type="InterPro" id="IPR049870">
    <property type="entry name" value="BvgS-like_periplasmic1"/>
</dbReference>
<keyword evidence="12" id="KW-0067">ATP-binding</keyword>
<dbReference type="InterPro" id="IPR035965">
    <property type="entry name" value="PAS-like_dom_sf"/>
</dbReference>
<dbReference type="SUPFAM" id="SSF53850">
    <property type="entry name" value="Periplasmic binding protein-like II"/>
    <property type="match status" value="2"/>
</dbReference>
<dbReference type="RefSeq" id="WP_176570246.1">
    <property type="nucleotide sequence ID" value="NZ_CP056030.1"/>
</dbReference>
<feature type="modified residue" description="Phosphohistidine" evidence="16">
    <location>
        <position position="1131"/>
    </location>
</feature>
<dbReference type="SUPFAM" id="SSF47384">
    <property type="entry name" value="Homodimeric domain of signal transducing histidine kinase"/>
    <property type="match status" value="1"/>
</dbReference>